<accession>A0AAJ7JBF2</accession>
<keyword evidence="5" id="KW-0539">Nucleus</keyword>
<proteinExistence type="predicted"/>
<keyword evidence="2" id="KW-0479">Metal-binding</keyword>
<dbReference type="AlphaFoldDB" id="A0AAJ7JBF2"/>
<sequence length="402" mass="45384">MDIDGVVEPVVPETLTQQIIPVASTPTENTTKNSDLLDVEDKTQVHDRELKTEATELQQSKIIKLHNFVVTMICQDLQPLSIVDDKGFIELLRELEPRYQFPSRNTLRHTILPQVYKSVKDLIMKNLQQIDYVSITTDLWTNLNKQSYLTVTSHYCLRNKSYSNVLATKALNENHTSEYITHILRIILSEFQIYEKTVAVVTDNAANMKDAVLNLGYLHLPFKYFKTDVAAAEKLTSIQTQFGLQTLKLKLDVSTKWKSSLIMLERLVGLKVPVSAALKSLSSCSGDISNQQWEIIDDIISVLQPIEYVSTKLSAEKFSTASKIIPFIGGIENALQNIIPKTRPGLALKINIIYNIERRFVDVKGNKITTMATIIDPRFKTATLEDLRNADTASGDLKTEVQ</sequence>
<dbReference type="GeneID" id="108630110"/>
<dbReference type="SUPFAM" id="SSF140996">
    <property type="entry name" value="Hermes dimerisation domain"/>
    <property type="match status" value="1"/>
</dbReference>
<evidence type="ECO:0000313" key="6">
    <source>
        <dbReference type="Proteomes" id="UP000694925"/>
    </source>
</evidence>
<protein>
    <submittedName>
        <fullName evidence="7">Zinc finger BED domain-containing protein 1-like</fullName>
    </submittedName>
</protein>
<dbReference type="RefSeq" id="XP_017888665.1">
    <property type="nucleotide sequence ID" value="XM_018033176.1"/>
</dbReference>
<name>A0AAJ7JBF2_9HYME</name>
<evidence type="ECO:0000256" key="1">
    <source>
        <dbReference type="ARBA" id="ARBA00004123"/>
    </source>
</evidence>
<dbReference type="KEGG" id="ccal:108630110"/>
<dbReference type="InterPro" id="IPR052035">
    <property type="entry name" value="ZnF_BED_domain_contain"/>
</dbReference>
<evidence type="ECO:0000313" key="7">
    <source>
        <dbReference type="RefSeq" id="XP_017888665.1"/>
    </source>
</evidence>
<dbReference type="GO" id="GO:0005634">
    <property type="term" value="C:nucleus"/>
    <property type="evidence" value="ECO:0007669"/>
    <property type="project" value="UniProtKB-SubCell"/>
</dbReference>
<feature type="non-terminal residue" evidence="7">
    <location>
        <position position="402"/>
    </location>
</feature>
<dbReference type="Gene3D" id="1.10.10.1070">
    <property type="entry name" value="Zinc finger, BED domain-containing"/>
    <property type="match status" value="1"/>
</dbReference>
<dbReference type="SUPFAM" id="SSF53098">
    <property type="entry name" value="Ribonuclease H-like"/>
    <property type="match status" value="1"/>
</dbReference>
<evidence type="ECO:0000256" key="5">
    <source>
        <dbReference type="ARBA" id="ARBA00023242"/>
    </source>
</evidence>
<keyword evidence="6" id="KW-1185">Reference proteome</keyword>
<evidence type="ECO:0000256" key="4">
    <source>
        <dbReference type="ARBA" id="ARBA00022833"/>
    </source>
</evidence>
<dbReference type="Proteomes" id="UP000694925">
    <property type="component" value="Unplaced"/>
</dbReference>
<evidence type="ECO:0000256" key="2">
    <source>
        <dbReference type="ARBA" id="ARBA00022723"/>
    </source>
</evidence>
<organism evidence="6 7">
    <name type="scientific">Ceratina calcarata</name>
    <dbReference type="NCBI Taxonomy" id="156304"/>
    <lineage>
        <taxon>Eukaryota</taxon>
        <taxon>Metazoa</taxon>
        <taxon>Ecdysozoa</taxon>
        <taxon>Arthropoda</taxon>
        <taxon>Hexapoda</taxon>
        <taxon>Insecta</taxon>
        <taxon>Pterygota</taxon>
        <taxon>Neoptera</taxon>
        <taxon>Endopterygota</taxon>
        <taxon>Hymenoptera</taxon>
        <taxon>Apocrita</taxon>
        <taxon>Aculeata</taxon>
        <taxon>Apoidea</taxon>
        <taxon>Anthophila</taxon>
        <taxon>Apidae</taxon>
        <taxon>Ceratina</taxon>
        <taxon>Zadontomerus</taxon>
    </lineage>
</organism>
<reference evidence="7" key="1">
    <citation type="submission" date="2025-08" db="UniProtKB">
        <authorList>
            <consortium name="RefSeq"/>
        </authorList>
    </citation>
    <scope>IDENTIFICATION</scope>
    <source>
        <tissue evidence="7">Whole body</tissue>
    </source>
</reference>
<dbReference type="PANTHER" id="PTHR46481">
    <property type="entry name" value="ZINC FINGER BED DOMAIN-CONTAINING PROTEIN 4"/>
    <property type="match status" value="1"/>
</dbReference>
<keyword evidence="4" id="KW-0862">Zinc</keyword>
<dbReference type="PANTHER" id="PTHR46481:SF10">
    <property type="entry name" value="ZINC FINGER BED DOMAIN-CONTAINING PROTEIN 39"/>
    <property type="match status" value="1"/>
</dbReference>
<keyword evidence="3" id="KW-0863">Zinc-finger</keyword>
<evidence type="ECO:0000256" key="3">
    <source>
        <dbReference type="ARBA" id="ARBA00022771"/>
    </source>
</evidence>
<gene>
    <name evidence="7" type="primary">LOC108630110</name>
</gene>
<dbReference type="InterPro" id="IPR012337">
    <property type="entry name" value="RNaseH-like_sf"/>
</dbReference>
<dbReference type="GO" id="GO:0008270">
    <property type="term" value="F:zinc ion binding"/>
    <property type="evidence" value="ECO:0007669"/>
    <property type="project" value="UniProtKB-KW"/>
</dbReference>
<comment type="subcellular location">
    <subcellularLocation>
        <location evidence="1">Nucleus</location>
    </subcellularLocation>
</comment>